<dbReference type="InterPro" id="IPR043502">
    <property type="entry name" value="DNA/RNA_pol_sf"/>
</dbReference>
<dbReference type="SUPFAM" id="SSF56672">
    <property type="entry name" value="DNA/RNA polymerases"/>
    <property type="match status" value="1"/>
</dbReference>
<feature type="region of interest" description="Disordered" evidence="1">
    <location>
        <begin position="95"/>
        <end position="129"/>
    </location>
</feature>
<dbReference type="PANTHER" id="PTHR15503:SF45">
    <property type="entry name" value="RNA-DIRECTED DNA POLYMERASE HOMOLOG"/>
    <property type="match status" value="1"/>
</dbReference>
<evidence type="ECO:0000313" key="3">
    <source>
        <dbReference type="Proteomes" id="UP000325315"/>
    </source>
</evidence>
<keyword evidence="2" id="KW-0645">Protease</keyword>
<dbReference type="Pfam" id="PF08284">
    <property type="entry name" value="RVP_2"/>
    <property type="match status" value="1"/>
</dbReference>
<dbReference type="InterPro" id="IPR021109">
    <property type="entry name" value="Peptidase_aspartic_dom_sf"/>
</dbReference>
<keyword evidence="3" id="KW-1185">Reference proteome</keyword>
<dbReference type="GO" id="GO:0006508">
    <property type="term" value="P:proteolysis"/>
    <property type="evidence" value="ECO:0007669"/>
    <property type="project" value="UniProtKB-KW"/>
</dbReference>
<dbReference type="GO" id="GO:0008233">
    <property type="term" value="F:peptidase activity"/>
    <property type="evidence" value="ECO:0007669"/>
    <property type="project" value="UniProtKB-KW"/>
</dbReference>
<keyword evidence="2" id="KW-0378">Hydrolase</keyword>
<gene>
    <name evidence="2" type="ORF">EPI10_025248</name>
</gene>
<dbReference type="EMBL" id="SMMG02000005">
    <property type="protein sequence ID" value="KAA3475012.1"/>
    <property type="molecule type" value="Genomic_DNA"/>
</dbReference>
<name>A0A5B6W1M6_9ROSI</name>
<comment type="caution">
    <text evidence="2">The sequence shown here is derived from an EMBL/GenBank/DDBJ whole genome shotgun (WGS) entry which is preliminary data.</text>
</comment>
<protein>
    <submittedName>
        <fullName evidence="2">Gag protease polyprotein</fullName>
    </submittedName>
</protein>
<reference evidence="3" key="1">
    <citation type="journal article" date="2019" name="Plant Biotechnol. J.">
        <title>Genome sequencing of the Australian wild diploid species Gossypium australe highlights disease resistance and delayed gland morphogenesis.</title>
        <authorList>
            <person name="Cai Y."/>
            <person name="Cai X."/>
            <person name="Wang Q."/>
            <person name="Wang P."/>
            <person name="Zhang Y."/>
            <person name="Cai C."/>
            <person name="Xu Y."/>
            <person name="Wang K."/>
            <person name="Zhou Z."/>
            <person name="Wang C."/>
            <person name="Geng S."/>
            <person name="Li B."/>
            <person name="Dong Q."/>
            <person name="Hou Y."/>
            <person name="Wang H."/>
            <person name="Ai P."/>
            <person name="Liu Z."/>
            <person name="Yi F."/>
            <person name="Sun M."/>
            <person name="An G."/>
            <person name="Cheng J."/>
            <person name="Zhang Y."/>
            <person name="Shi Q."/>
            <person name="Xie Y."/>
            <person name="Shi X."/>
            <person name="Chang Y."/>
            <person name="Huang F."/>
            <person name="Chen Y."/>
            <person name="Hong S."/>
            <person name="Mi L."/>
            <person name="Sun Q."/>
            <person name="Zhang L."/>
            <person name="Zhou B."/>
            <person name="Peng R."/>
            <person name="Zhang X."/>
            <person name="Liu F."/>
        </authorList>
    </citation>
    <scope>NUCLEOTIDE SEQUENCE [LARGE SCALE GENOMIC DNA]</scope>
    <source>
        <strain evidence="3">cv. PA1801</strain>
    </source>
</reference>
<proteinExistence type="predicted"/>
<dbReference type="Gene3D" id="2.40.70.10">
    <property type="entry name" value="Acid Proteases"/>
    <property type="match status" value="1"/>
</dbReference>
<dbReference type="InterPro" id="IPR032567">
    <property type="entry name" value="RTL1-rel"/>
</dbReference>
<dbReference type="OrthoDB" id="3262920at2759"/>
<evidence type="ECO:0000313" key="2">
    <source>
        <dbReference type="EMBL" id="KAA3475012.1"/>
    </source>
</evidence>
<dbReference type="Proteomes" id="UP000325315">
    <property type="component" value="Unassembled WGS sequence"/>
</dbReference>
<dbReference type="Gene3D" id="3.10.10.10">
    <property type="entry name" value="HIV Type 1 Reverse Transcriptase, subunit A, domain 1"/>
    <property type="match status" value="1"/>
</dbReference>
<evidence type="ECO:0000256" key="1">
    <source>
        <dbReference type="SAM" id="MobiDB-lite"/>
    </source>
</evidence>
<organism evidence="2 3">
    <name type="scientific">Gossypium australe</name>
    <dbReference type="NCBI Taxonomy" id="47621"/>
    <lineage>
        <taxon>Eukaryota</taxon>
        <taxon>Viridiplantae</taxon>
        <taxon>Streptophyta</taxon>
        <taxon>Embryophyta</taxon>
        <taxon>Tracheophyta</taxon>
        <taxon>Spermatophyta</taxon>
        <taxon>Magnoliopsida</taxon>
        <taxon>eudicotyledons</taxon>
        <taxon>Gunneridae</taxon>
        <taxon>Pentapetalae</taxon>
        <taxon>rosids</taxon>
        <taxon>malvids</taxon>
        <taxon>Malvales</taxon>
        <taxon>Malvaceae</taxon>
        <taxon>Malvoideae</taxon>
        <taxon>Gossypium</taxon>
    </lineage>
</organism>
<feature type="compositionally biased region" description="Basic and acidic residues" evidence="1">
    <location>
        <begin position="95"/>
        <end position="115"/>
    </location>
</feature>
<sequence>MVIHILRRISAAGDSKKLKGAVSLLRDEAYQWWLTVKEGTQREFLKLTQGDRSMAEYEAEFLRLSRYARGMVASEYERKREFFVLVENAKITENVKHAEHQNRNRERGKNKRDLEPSSSVQRLRKKVKSDGPIRVGAPVASAGLQPCGDCEVRQPDFVYTARRREDRDVPDVITEFNIILGMDWLVEHRVSLDCVSKRVVLRTKDDVEVVMTGERRDYLSHVISALVAEKLVRKGCEAYLVYVSVSDSEDSSVGNIRTIKDFLDVFPEELLRLLPNREIEFGIELLLGTALVSITPYRMAPKEFKKLKPQLQELLDHGFIRPSVSPWGASVLFVEKKDETMRMCIGYR</sequence>
<dbReference type="AlphaFoldDB" id="A0A5B6W1M6"/>
<accession>A0A5B6W1M6</accession>
<dbReference type="PANTHER" id="PTHR15503">
    <property type="entry name" value="LDOC1 RELATED"/>
    <property type="match status" value="1"/>
</dbReference>